<name>A0ABR1WHQ9_9PEZI</name>
<dbReference type="PANTHER" id="PTHR40633">
    <property type="entry name" value="MATRIX PROTEIN, PUTATIVE (AFU_ORTHOLOGUE AFUA_8G05410)-RELATED"/>
    <property type="match status" value="1"/>
</dbReference>
<dbReference type="InterPro" id="IPR052982">
    <property type="entry name" value="SRP1/TIP1-like"/>
</dbReference>
<evidence type="ECO:0000259" key="3">
    <source>
        <dbReference type="Pfam" id="PF10342"/>
    </source>
</evidence>
<accession>A0ABR1WHQ9</accession>
<evidence type="ECO:0000256" key="2">
    <source>
        <dbReference type="SAM" id="SignalP"/>
    </source>
</evidence>
<feature type="signal peptide" evidence="2">
    <location>
        <begin position="1"/>
        <end position="19"/>
    </location>
</feature>
<protein>
    <recommendedName>
        <fullName evidence="3">Yeast cell wall synthesis Kre9/Knh1-like N-terminal domain-containing protein</fullName>
    </recommendedName>
</protein>
<keyword evidence="5" id="KW-1185">Reference proteome</keyword>
<evidence type="ECO:0000256" key="1">
    <source>
        <dbReference type="ARBA" id="ARBA00022729"/>
    </source>
</evidence>
<feature type="domain" description="Yeast cell wall synthesis Kre9/Knh1-like N-terminal" evidence="3">
    <location>
        <begin position="29"/>
        <end position="120"/>
    </location>
</feature>
<dbReference type="PANTHER" id="PTHR40633:SF1">
    <property type="entry name" value="GPI ANCHORED SERINE-THREONINE RICH PROTEIN (AFU_ORTHOLOGUE AFUA_1G03630)"/>
    <property type="match status" value="1"/>
</dbReference>
<evidence type="ECO:0000313" key="5">
    <source>
        <dbReference type="Proteomes" id="UP001446871"/>
    </source>
</evidence>
<gene>
    <name evidence="4" type="ORF">PG996_001808</name>
</gene>
<comment type="caution">
    <text evidence="4">The sequence shown here is derived from an EMBL/GenBank/DDBJ whole genome shotgun (WGS) entry which is preliminary data.</text>
</comment>
<reference evidence="4 5" key="1">
    <citation type="submission" date="2023-01" db="EMBL/GenBank/DDBJ databases">
        <title>Analysis of 21 Apiospora genomes using comparative genomics revels a genus with tremendous synthesis potential of carbohydrate active enzymes and secondary metabolites.</title>
        <authorList>
            <person name="Sorensen T."/>
        </authorList>
    </citation>
    <scope>NUCLEOTIDE SEQUENCE [LARGE SCALE GENOMIC DNA]</scope>
    <source>
        <strain evidence="4 5">CBS 83171</strain>
    </source>
</reference>
<organism evidence="4 5">
    <name type="scientific">Apiospora saccharicola</name>
    <dbReference type="NCBI Taxonomy" id="335842"/>
    <lineage>
        <taxon>Eukaryota</taxon>
        <taxon>Fungi</taxon>
        <taxon>Dikarya</taxon>
        <taxon>Ascomycota</taxon>
        <taxon>Pezizomycotina</taxon>
        <taxon>Sordariomycetes</taxon>
        <taxon>Xylariomycetidae</taxon>
        <taxon>Amphisphaeriales</taxon>
        <taxon>Apiosporaceae</taxon>
        <taxon>Apiospora</taxon>
    </lineage>
</organism>
<keyword evidence="1 2" id="KW-0732">Signal</keyword>
<dbReference type="Pfam" id="PF10342">
    <property type="entry name" value="Kre9_KNH"/>
    <property type="match status" value="1"/>
</dbReference>
<dbReference type="InterPro" id="IPR018466">
    <property type="entry name" value="Kre9/Knh1-like_N"/>
</dbReference>
<dbReference type="Proteomes" id="UP001446871">
    <property type="component" value="Unassembled WGS sequence"/>
</dbReference>
<proteinExistence type="predicted"/>
<feature type="chain" id="PRO_5045168239" description="Yeast cell wall synthesis Kre9/Knh1-like N-terminal domain-containing protein" evidence="2">
    <location>
        <begin position="20"/>
        <end position="256"/>
    </location>
</feature>
<dbReference type="EMBL" id="JAQQWM010000001">
    <property type="protein sequence ID" value="KAK8083027.1"/>
    <property type="molecule type" value="Genomic_DNA"/>
</dbReference>
<evidence type="ECO:0000313" key="4">
    <source>
        <dbReference type="EMBL" id="KAK8083027.1"/>
    </source>
</evidence>
<sequence>MRFATISAAVATFAVSALAQVDGFDAIVSPTQDQKIAAGEKLTIKWQPGEVKGAVKIALIGGATQNTQVPLTTISTGVDNQAGAFEWTIPETLGDKAVYGLTISLESNPATFQYSFPFHITAKEAAAPKEAGVSSAAASKEAGGYPTGEKPVVTVSLSSAVSTAAASSSAPAYQVSSAPAVATSKASVPTTSSAAVPAYPTMATPKNNTASYPAGVPTTMVSTPAGNSSKPTGAPTPIPTAGILPGDGWWLCHASI</sequence>